<dbReference type="InterPro" id="IPR003122">
    <property type="entry name" value="Tar_rcpt_lig-bd"/>
</dbReference>
<proteinExistence type="inferred from homology"/>
<dbReference type="CDD" id="cd11386">
    <property type="entry name" value="MCP_signal"/>
    <property type="match status" value="1"/>
</dbReference>
<keyword evidence="9 11" id="KW-0807">Transducer</keyword>
<dbReference type="Gene3D" id="1.10.287.950">
    <property type="entry name" value="Methyl-accepting chemotaxis protein"/>
    <property type="match status" value="1"/>
</dbReference>
<dbReference type="InterPro" id="IPR051310">
    <property type="entry name" value="MCP_chemotaxis"/>
</dbReference>
<evidence type="ECO:0000256" key="4">
    <source>
        <dbReference type="ARBA" id="ARBA00022500"/>
    </source>
</evidence>
<feature type="domain" description="Methyl-accepting transducer" evidence="15">
    <location>
        <begin position="264"/>
        <end position="493"/>
    </location>
</feature>
<evidence type="ECO:0000313" key="18">
    <source>
        <dbReference type="Proteomes" id="UP001528850"/>
    </source>
</evidence>
<keyword evidence="8 14" id="KW-0472">Membrane</keyword>
<evidence type="ECO:0000256" key="2">
    <source>
        <dbReference type="ARBA" id="ARBA00022475"/>
    </source>
</evidence>
<evidence type="ECO:0000256" key="14">
    <source>
        <dbReference type="SAM" id="Phobius"/>
    </source>
</evidence>
<dbReference type="InterPro" id="IPR003660">
    <property type="entry name" value="HAMP_dom"/>
</dbReference>
<evidence type="ECO:0000256" key="6">
    <source>
        <dbReference type="ARBA" id="ARBA00022692"/>
    </source>
</evidence>
<dbReference type="Pfam" id="PF02203">
    <property type="entry name" value="TarH"/>
    <property type="match status" value="1"/>
</dbReference>
<evidence type="ECO:0000256" key="12">
    <source>
        <dbReference type="SAM" id="Coils"/>
    </source>
</evidence>
<feature type="transmembrane region" description="Helical" evidence="14">
    <location>
        <begin position="186"/>
        <end position="210"/>
    </location>
</feature>
<dbReference type="PROSITE" id="PS50111">
    <property type="entry name" value="CHEMOTAXIS_TRANSDUC_2"/>
    <property type="match status" value="1"/>
</dbReference>
<dbReference type="PANTHER" id="PTHR43531:SF14">
    <property type="entry name" value="METHYL-ACCEPTING CHEMOTAXIS PROTEIN I-RELATED"/>
    <property type="match status" value="1"/>
</dbReference>
<dbReference type="Pfam" id="PF00672">
    <property type="entry name" value="HAMP"/>
    <property type="match status" value="1"/>
</dbReference>
<keyword evidence="4" id="KW-0145">Chemotaxis</keyword>
<dbReference type="Pfam" id="PF00015">
    <property type="entry name" value="MCPsignal"/>
    <property type="match status" value="1"/>
</dbReference>
<comment type="subcellular location">
    <subcellularLocation>
        <location evidence="1">Cell inner membrane</location>
        <topology evidence="1">Multi-pass membrane protein</topology>
    </subcellularLocation>
</comment>
<evidence type="ECO:0000256" key="9">
    <source>
        <dbReference type="ARBA" id="ARBA00023224"/>
    </source>
</evidence>
<dbReference type="Proteomes" id="UP001528850">
    <property type="component" value="Unassembled WGS sequence"/>
</dbReference>
<dbReference type="InterPro" id="IPR004090">
    <property type="entry name" value="Chemotax_Me-accpt_rcpt"/>
</dbReference>
<organism evidence="17 18">
    <name type="scientific">Luteibacter sahnii</name>
    <dbReference type="NCBI Taxonomy" id="3021977"/>
    <lineage>
        <taxon>Bacteria</taxon>
        <taxon>Pseudomonadati</taxon>
        <taxon>Pseudomonadota</taxon>
        <taxon>Gammaproteobacteria</taxon>
        <taxon>Lysobacterales</taxon>
        <taxon>Rhodanobacteraceae</taxon>
        <taxon>Luteibacter</taxon>
    </lineage>
</organism>
<dbReference type="PRINTS" id="PR00260">
    <property type="entry name" value="CHEMTRNSDUCR"/>
</dbReference>
<evidence type="ECO:0000256" key="10">
    <source>
        <dbReference type="ARBA" id="ARBA00029447"/>
    </source>
</evidence>
<feature type="region of interest" description="Disordered" evidence="13">
    <location>
        <begin position="516"/>
        <end position="536"/>
    </location>
</feature>
<feature type="compositionally biased region" description="Polar residues" evidence="13">
    <location>
        <begin position="269"/>
        <end position="294"/>
    </location>
</feature>
<evidence type="ECO:0000256" key="11">
    <source>
        <dbReference type="PROSITE-ProRule" id="PRU00284"/>
    </source>
</evidence>
<evidence type="ECO:0000256" key="1">
    <source>
        <dbReference type="ARBA" id="ARBA00004429"/>
    </source>
</evidence>
<keyword evidence="6 14" id="KW-0812">Transmembrane</keyword>
<dbReference type="PROSITE" id="PS50885">
    <property type="entry name" value="HAMP"/>
    <property type="match status" value="1"/>
</dbReference>
<name>A0ABT6BC13_9GAMM</name>
<dbReference type="EMBL" id="JARJJS010000002">
    <property type="protein sequence ID" value="MDF4025665.1"/>
    <property type="molecule type" value="Genomic_DNA"/>
</dbReference>
<gene>
    <name evidence="17" type="ORF">P3W24_11880</name>
</gene>
<dbReference type="SUPFAM" id="SSF58104">
    <property type="entry name" value="Methyl-accepting chemotaxis protein (MCP) signaling domain"/>
    <property type="match status" value="1"/>
</dbReference>
<comment type="caution">
    <text evidence="17">The sequence shown here is derived from an EMBL/GenBank/DDBJ whole genome shotgun (WGS) entry which is preliminary data.</text>
</comment>
<sequence>MRFSVRAKIFSAMGLALALMLFLGGDGLLGVKTTYGLVRDIYQSNVLSILAVSDTEQDVVDERIALNRAIVDPSVHATVERIHTDAAKEAEAWARYYPANISSPEERKAAEAYIAERTAAMPLVEKDAALLDAGKTEEARQLLIGTTAAALGRMASRIDDLVRINTRQARVASETASDSYAHTRNVAIAALVVSVVALLTIATFLARAVVTPLSRARTLARAIQDGRLNNTTVVSGNDEFTDTLQALDEMDKRLAGIVTDVRHISQQVSSSAADISQGNDDLSQRTQEQASSLEETAASMEQLAAAVKQNADGAEQARQLAQRVRHDAEEGSQVSAEATQAMQAITQASRQIGEIVTLIDEIAFQTNLLALNAAVEAARAGDQGRGFAVVATEVRNLAQRSGAAAKDIKALVTSTVERVDTGAALVARTGTSLDAIATGVRSVNAIVEEIAAACQEQAAGIHQVNNAVVTLDDVTQQNAALVEEASAASKNAADLSQELLRQVSFFTVAGSHPSAVERGGDAVPSSRAVPQPTPAPQRSVAVVVGEESLWREF</sequence>
<reference evidence="17 18" key="1">
    <citation type="journal article" date="2024" name="Curr. Microbiol.">
        <title>Luteibacter sahnii sp. nov., A Novel Yellow-Colored Xanthomonadin Pigment Producing Probiotic Bacterium from Healthy Rice Seed Microbiome.</title>
        <authorList>
            <person name="Jaiswal G."/>
            <person name="Rana R."/>
            <person name="Nayak P.K."/>
            <person name="Chouhan R."/>
            <person name="Gandhi S.G."/>
            <person name="Patel H.K."/>
            <person name="Patil P.B."/>
        </authorList>
    </citation>
    <scope>NUCLEOTIDE SEQUENCE [LARGE SCALE GENOMIC DNA]</scope>
    <source>
        <strain evidence="17 18">PPL201</strain>
    </source>
</reference>
<evidence type="ECO:0000313" key="17">
    <source>
        <dbReference type="EMBL" id="MDF4025665.1"/>
    </source>
</evidence>
<keyword evidence="12" id="KW-0175">Coiled coil</keyword>
<dbReference type="InterPro" id="IPR004089">
    <property type="entry name" value="MCPsignal_dom"/>
</dbReference>
<keyword evidence="7 14" id="KW-1133">Transmembrane helix</keyword>
<dbReference type="SMART" id="SM00283">
    <property type="entry name" value="MA"/>
    <property type="match status" value="1"/>
</dbReference>
<comment type="similarity">
    <text evidence="10">Belongs to the methyl-accepting chemotaxis (MCP) protein family.</text>
</comment>
<evidence type="ECO:0000259" key="16">
    <source>
        <dbReference type="PROSITE" id="PS50885"/>
    </source>
</evidence>
<evidence type="ECO:0000256" key="8">
    <source>
        <dbReference type="ARBA" id="ARBA00023136"/>
    </source>
</evidence>
<evidence type="ECO:0000259" key="15">
    <source>
        <dbReference type="PROSITE" id="PS50111"/>
    </source>
</evidence>
<accession>A0ABT6BC13</accession>
<protein>
    <submittedName>
        <fullName evidence="17">Methyl-accepting chemotaxis protein</fullName>
    </submittedName>
</protein>
<dbReference type="SMART" id="SM00304">
    <property type="entry name" value="HAMP"/>
    <property type="match status" value="1"/>
</dbReference>
<keyword evidence="2" id="KW-1003">Cell membrane</keyword>
<feature type="domain" description="HAMP" evidence="16">
    <location>
        <begin position="207"/>
        <end position="259"/>
    </location>
</feature>
<evidence type="ECO:0000256" key="3">
    <source>
        <dbReference type="ARBA" id="ARBA00022481"/>
    </source>
</evidence>
<evidence type="ECO:0000256" key="7">
    <source>
        <dbReference type="ARBA" id="ARBA00022989"/>
    </source>
</evidence>
<dbReference type="PANTHER" id="PTHR43531">
    <property type="entry name" value="PROTEIN ICFG"/>
    <property type="match status" value="1"/>
</dbReference>
<evidence type="ECO:0000256" key="5">
    <source>
        <dbReference type="ARBA" id="ARBA00022519"/>
    </source>
</evidence>
<feature type="coiled-coil region" evidence="12">
    <location>
        <begin position="471"/>
        <end position="498"/>
    </location>
</feature>
<feature type="region of interest" description="Disordered" evidence="13">
    <location>
        <begin position="269"/>
        <end position="334"/>
    </location>
</feature>
<keyword evidence="3" id="KW-0488">Methylation</keyword>
<keyword evidence="5" id="KW-0997">Cell inner membrane</keyword>
<evidence type="ECO:0000256" key="13">
    <source>
        <dbReference type="SAM" id="MobiDB-lite"/>
    </source>
</evidence>
<keyword evidence="18" id="KW-1185">Reference proteome</keyword>